<accession>A0A7J9DTX2</accession>
<dbReference type="Proteomes" id="UP000593568">
    <property type="component" value="Unassembled WGS sequence"/>
</dbReference>
<gene>
    <name evidence="1" type="ORF">Gotri_013551</name>
</gene>
<reference evidence="1 2" key="1">
    <citation type="journal article" date="2019" name="Genome Biol. Evol.">
        <title>Insights into the evolution of the New World diploid cottons (Gossypium, subgenus Houzingenia) based on genome sequencing.</title>
        <authorList>
            <person name="Grover C.E."/>
            <person name="Arick M.A. 2nd"/>
            <person name="Thrash A."/>
            <person name="Conover J.L."/>
            <person name="Sanders W.S."/>
            <person name="Peterson D.G."/>
            <person name="Frelichowski J.E."/>
            <person name="Scheffler J.A."/>
            <person name="Scheffler B.E."/>
            <person name="Wendel J.F."/>
        </authorList>
    </citation>
    <scope>NUCLEOTIDE SEQUENCE [LARGE SCALE GENOMIC DNA]</scope>
    <source>
        <strain evidence="1">8</strain>
        <tissue evidence="1">Leaf</tissue>
    </source>
</reference>
<dbReference type="EMBL" id="JABEZW010000004">
    <property type="protein sequence ID" value="MBA0764186.1"/>
    <property type="molecule type" value="Genomic_DNA"/>
</dbReference>
<protein>
    <submittedName>
        <fullName evidence="1">Uncharacterized protein</fullName>
    </submittedName>
</protein>
<organism evidence="1 2">
    <name type="scientific">Gossypium trilobum</name>
    <dbReference type="NCBI Taxonomy" id="34281"/>
    <lineage>
        <taxon>Eukaryota</taxon>
        <taxon>Viridiplantae</taxon>
        <taxon>Streptophyta</taxon>
        <taxon>Embryophyta</taxon>
        <taxon>Tracheophyta</taxon>
        <taxon>Spermatophyta</taxon>
        <taxon>Magnoliopsida</taxon>
        <taxon>eudicotyledons</taxon>
        <taxon>Gunneridae</taxon>
        <taxon>Pentapetalae</taxon>
        <taxon>rosids</taxon>
        <taxon>malvids</taxon>
        <taxon>Malvales</taxon>
        <taxon>Malvaceae</taxon>
        <taxon>Malvoideae</taxon>
        <taxon>Gossypium</taxon>
    </lineage>
</organism>
<evidence type="ECO:0000313" key="1">
    <source>
        <dbReference type="EMBL" id="MBA0764186.1"/>
    </source>
</evidence>
<keyword evidence="2" id="KW-1185">Reference proteome</keyword>
<evidence type="ECO:0000313" key="2">
    <source>
        <dbReference type="Proteomes" id="UP000593568"/>
    </source>
</evidence>
<dbReference type="AlphaFoldDB" id="A0A7J9DTX2"/>
<sequence>MNSLVFHSKMRALMWVRSVQEELRVDERSWWIFPFRS</sequence>
<name>A0A7J9DTX2_9ROSI</name>
<proteinExistence type="predicted"/>
<comment type="caution">
    <text evidence="1">The sequence shown here is derived from an EMBL/GenBank/DDBJ whole genome shotgun (WGS) entry which is preliminary data.</text>
</comment>